<evidence type="ECO:0000256" key="9">
    <source>
        <dbReference type="ARBA" id="ARBA00031044"/>
    </source>
</evidence>
<name>A0A914D899_9BILA</name>
<organism evidence="11 12">
    <name type="scientific">Acrobeloides nanus</name>
    <dbReference type="NCBI Taxonomy" id="290746"/>
    <lineage>
        <taxon>Eukaryota</taxon>
        <taxon>Metazoa</taxon>
        <taxon>Ecdysozoa</taxon>
        <taxon>Nematoda</taxon>
        <taxon>Chromadorea</taxon>
        <taxon>Rhabditida</taxon>
        <taxon>Tylenchina</taxon>
        <taxon>Cephalobomorpha</taxon>
        <taxon>Cephaloboidea</taxon>
        <taxon>Cephalobidae</taxon>
        <taxon>Acrobeloides</taxon>
    </lineage>
</organism>
<dbReference type="GO" id="GO:0004416">
    <property type="term" value="F:hydroxyacylglutathione hydrolase activity"/>
    <property type="evidence" value="ECO:0007669"/>
    <property type="project" value="UniProtKB-EC"/>
</dbReference>
<dbReference type="NCBIfam" id="TIGR03413">
    <property type="entry name" value="GSH_gloB"/>
    <property type="match status" value="1"/>
</dbReference>
<comment type="cofactor">
    <cofactor evidence="2">
        <name>Zn(2+)</name>
        <dbReference type="ChEBI" id="CHEBI:29105"/>
    </cofactor>
</comment>
<dbReference type="WBParaSite" id="ACRNAN_scaffold1970.g21313.t1">
    <property type="protein sequence ID" value="ACRNAN_scaffold1970.g21313.t1"/>
    <property type="gene ID" value="ACRNAN_scaffold1970.g21313"/>
</dbReference>
<dbReference type="InterPro" id="IPR017782">
    <property type="entry name" value="Hydroxyacylglutathione_Hdrlase"/>
</dbReference>
<dbReference type="GO" id="GO:0019243">
    <property type="term" value="P:methylglyoxal catabolic process to D-lactate via S-lactoyl-glutathione"/>
    <property type="evidence" value="ECO:0007669"/>
    <property type="project" value="InterPro"/>
</dbReference>
<reference evidence="12" key="1">
    <citation type="submission" date="2022-11" db="UniProtKB">
        <authorList>
            <consortium name="WormBaseParasite"/>
        </authorList>
    </citation>
    <scope>IDENTIFICATION</scope>
</reference>
<feature type="domain" description="Metallo-beta-lactamase" evidence="10">
    <location>
        <begin position="11"/>
        <end position="176"/>
    </location>
</feature>
<keyword evidence="8" id="KW-0862">Zinc</keyword>
<comment type="pathway">
    <text evidence="3">Secondary metabolite metabolism; methylglyoxal degradation; (R)-lactate from methylglyoxal: step 2/2.</text>
</comment>
<evidence type="ECO:0000256" key="1">
    <source>
        <dbReference type="ARBA" id="ARBA00001623"/>
    </source>
</evidence>
<keyword evidence="6" id="KW-0479">Metal-binding</keyword>
<accession>A0A914D899</accession>
<dbReference type="FunFam" id="3.60.15.10:FF:000019">
    <property type="entry name" value="Hydroxyacylglutathione hydrolase, mitochondrial"/>
    <property type="match status" value="1"/>
</dbReference>
<proteinExistence type="inferred from homology"/>
<evidence type="ECO:0000256" key="3">
    <source>
        <dbReference type="ARBA" id="ARBA00004963"/>
    </source>
</evidence>
<comment type="similarity">
    <text evidence="4">Belongs to the metallo-beta-lactamase superfamily. Glyoxalase II family.</text>
</comment>
<evidence type="ECO:0000256" key="8">
    <source>
        <dbReference type="ARBA" id="ARBA00022833"/>
    </source>
</evidence>
<evidence type="ECO:0000256" key="7">
    <source>
        <dbReference type="ARBA" id="ARBA00022801"/>
    </source>
</evidence>
<dbReference type="EC" id="3.1.2.6" evidence="5"/>
<dbReference type="InterPro" id="IPR036866">
    <property type="entry name" value="RibonucZ/Hydroxyglut_hydro"/>
</dbReference>
<dbReference type="InterPro" id="IPR035680">
    <property type="entry name" value="Clx_II_MBL"/>
</dbReference>
<dbReference type="PANTHER" id="PTHR11935:SF94">
    <property type="entry name" value="TENZING NORGAY, ISOFORM C"/>
    <property type="match status" value="1"/>
</dbReference>
<evidence type="ECO:0000256" key="4">
    <source>
        <dbReference type="ARBA" id="ARBA00006759"/>
    </source>
</evidence>
<keyword evidence="11" id="KW-1185">Reference proteome</keyword>
<comment type="catalytic activity">
    <reaction evidence="1">
        <text>an S-(2-hydroxyacyl)glutathione + H2O = a 2-hydroxy carboxylate + glutathione + H(+)</text>
        <dbReference type="Rhea" id="RHEA:21864"/>
        <dbReference type="ChEBI" id="CHEBI:15377"/>
        <dbReference type="ChEBI" id="CHEBI:15378"/>
        <dbReference type="ChEBI" id="CHEBI:57925"/>
        <dbReference type="ChEBI" id="CHEBI:58896"/>
        <dbReference type="ChEBI" id="CHEBI:71261"/>
        <dbReference type="EC" id="3.1.2.6"/>
    </reaction>
</comment>
<dbReference type="Gene3D" id="3.60.15.10">
    <property type="entry name" value="Ribonuclease Z/Hydroxyacylglutathione hydrolase-like"/>
    <property type="match status" value="1"/>
</dbReference>
<dbReference type="CDD" id="cd07723">
    <property type="entry name" value="hydroxyacylglutathione_hydrolase_MBL-fold"/>
    <property type="match status" value="1"/>
</dbReference>
<evidence type="ECO:0000313" key="12">
    <source>
        <dbReference type="WBParaSite" id="ACRNAN_scaffold1970.g21313.t1"/>
    </source>
</evidence>
<sequence>MKIVPIPANADNYMYLIIDETTQKSAIVDPVDLTAIKDAVSAMKVDLKAAFVTHHHWDHAGGTEELFGAYPKDSIFIYGGDAERIKCVNALLSVDGSEFKLGNLEVKALFTPCHTTTHVCYYVTDPAKNERAVFTGDTLFIGGCGRFFEGTPQQMHHALNEKLGSLPDDTKVYCGHEYTVANLKFAKSVDVNNKSVDEKLAWAEKERHSGRFTVPSTIGEEKTFNPFMRVSEPGLQKATAATDPIEVMRKLREMKNNFK</sequence>
<dbReference type="InterPro" id="IPR032282">
    <property type="entry name" value="HAGH_C"/>
</dbReference>
<dbReference type="SMART" id="SM00849">
    <property type="entry name" value="Lactamase_B"/>
    <property type="match status" value="1"/>
</dbReference>
<evidence type="ECO:0000313" key="11">
    <source>
        <dbReference type="Proteomes" id="UP000887540"/>
    </source>
</evidence>
<evidence type="ECO:0000259" key="10">
    <source>
        <dbReference type="SMART" id="SM00849"/>
    </source>
</evidence>
<dbReference type="HAMAP" id="MF_01374">
    <property type="entry name" value="Glyoxalase_2"/>
    <property type="match status" value="1"/>
</dbReference>
<dbReference type="Pfam" id="PF16123">
    <property type="entry name" value="HAGH_C"/>
    <property type="match status" value="1"/>
</dbReference>
<keyword evidence="7" id="KW-0378">Hydrolase</keyword>
<dbReference type="GO" id="GO:0046872">
    <property type="term" value="F:metal ion binding"/>
    <property type="evidence" value="ECO:0007669"/>
    <property type="project" value="UniProtKB-KW"/>
</dbReference>
<dbReference type="InterPro" id="IPR001279">
    <property type="entry name" value="Metallo-B-lactamas"/>
</dbReference>
<dbReference type="AlphaFoldDB" id="A0A914D899"/>
<dbReference type="SUPFAM" id="SSF56281">
    <property type="entry name" value="Metallo-hydrolase/oxidoreductase"/>
    <property type="match status" value="1"/>
</dbReference>
<protein>
    <recommendedName>
        <fullName evidence="5">hydroxyacylglutathione hydrolase</fullName>
        <ecNumber evidence="5">3.1.2.6</ecNumber>
    </recommendedName>
    <alternativeName>
        <fullName evidence="9">Glyoxalase II</fullName>
    </alternativeName>
</protein>
<dbReference type="PANTHER" id="PTHR11935">
    <property type="entry name" value="BETA LACTAMASE DOMAIN"/>
    <property type="match status" value="1"/>
</dbReference>
<dbReference type="PIRSF" id="PIRSF005457">
    <property type="entry name" value="Glx"/>
    <property type="match status" value="1"/>
</dbReference>
<dbReference type="Pfam" id="PF00753">
    <property type="entry name" value="Lactamase_B"/>
    <property type="match status" value="1"/>
</dbReference>
<dbReference type="Proteomes" id="UP000887540">
    <property type="component" value="Unplaced"/>
</dbReference>
<evidence type="ECO:0000256" key="2">
    <source>
        <dbReference type="ARBA" id="ARBA00001947"/>
    </source>
</evidence>
<evidence type="ECO:0000256" key="6">
    <source>
        <dbReference type="ARBA" id="ARBA00022723"/>
    </source>
</evidence>
<evidence type="ECO:0000256" key="5">
    <source>
        <dbReference type="ARBA" id="ARBA00011917"/>
    </source>
</evidence>